<name>H1XSZ5_CALAY</name>
<proteinExistence type="predicted"/>
<dbReference type="AlphaFoldDB" id="H1XSZ5"/>
<protein>
    <submittedName>
        <fullName evidence="1">Uncharacterized protein</fullName>
    </submittedName>
</protein>
<dbReference type="EMBL" id="CM001402">
    <property type="protein sequence ID" value="EHO41424.1"/>
    <property type="molecule type" value="Genomic_DNA"/>
</dbReference>
<organism evidence="1 2">
    <name type="scientific">Caldithrix abyssi DSM 13497</name>
    <dbReference type="NCBI Taxonomy" id="880073"/>
    <lineage>
        <taxon>Bacteria</taxon>
        <taxon>Pseudomonadati</taxon>
        <taxon>Calditrichota</taxon>
        <taxon>Calditrichia</taxon>
        <taxon>Calditrichales</taxon>
        <taxon>Calditrichaceae</taxon>
        <taxon>Caldithrix</taxon>
    </lineage>
</organism>
<accession>H1XSZ5</accession>
<dbReference type="InParanoid" id="H1XSZ5"/>
<evidence type="ECO:0000313" key="1">
    <source>
        <dbReference type="EMBL" id="EHO41424.1"/>
    </source>
</evidence>
<reference evidence="1 2" key="1">
    <citation type="submission" date="2011-09" db="EMBL/GenBank/DDBJ databases">
        <title>The permanent draft genome of Caldithrix abyssi DSM 13497.</title>
        <authorList>
            <consortium name="US DOE Joint Genome Institute (JGI-PGF)"/>
            <person name="Lucas S."/>
            <person name="Han J."/>
            <person name="Lapidus A."/>
            <person name="Bruce D."/>
            <person name="Goodwin L."/>
            <person name="Pitluck S."/>
            <person name="Peters L."/>
            <person name="Kyrpides N."/>
            <person name="Mavromatis K."/>
            <person name="Ivanova N."/>
            <person name="Mikhailova N."/>
            <person name="Chertkov O."/>
            <person name="Detter J.C."/>
            <person name="Tapia R."/>
            <person name="Han C."/>
            <person name="Land M."/>
            <person name="Hauser L."/>
            <person name="Markowitz V."/>
            <person name="Cheng J.-F."/>
            <person name="Hugenholtz P."/>
            <person name="Woyke T."/>
            <person name="Wu D."/>
            <person name="Spring S."/>
            <person name="Brambilla E."/>
            <person name="Klenk H.-P."/>
            <person name="Eisen J.A."/>
        </authorList>
    </citation>
    <scope>NUCLEOTIDE SEQUENCE [LARGE SCALE GENOMIC DNA]</scope>
    <source>
        <strain evidence="1 2">DSM 13497</strain>
    </source>
</reference>
<dbReference type="Proteomes" id="UP000004671">
    <property type="component" value="Chromosome"/>
</dbReference>
<sequence>MSKRTNKLYQLWRFIVLNLKILKAVDHSKRS</sequence>
<gene>
    <name evidence="1" type="ORF">Calab_1808</name>
</gene>
<keyword evidence="2" id="KW-1185">Reference proteome</keyword>
<dbReference type="HOGENOM" id="CLU_3395631_0_0_0"/>
<dbReference type="PaxDb" id="880073-Calab_1808"/>
<evidence type="ECO:0000313" key="2">
    <source>
        <dbReference type="Proteomes" id="UP000004671"/>
    </source>
</evidence>